<keyword evidence="2" id="KW-1185">Reference proteome</keyword>
<dbReference type="EMBL" id="MU251471">
    <property type="protein sequence ID" value="KAG9234217.1"/>
    <property type="molecule type" value="Genomic_DNA"/>
</dbReference>
<evidence type="ECO:0000313" key="1">
    <source>
        <dbReference type="EMBL" id="KAG9234217.1"/>
    </source>
</evidence>
<gene>
    <name evidence="1" type="ORF">BJ875DRAFT_510185</name>
</gene>
<dbReference type="Gene3D" id="3.90.1200.10">
    <property type="match status" value="1"/>
</dbReference>
<dbReference type="Proteomes" id="UP000824998">
    <property type="component" value="Unassembled WGS sequence"/>
</dbReference>
<dbReference type="AlphaFoldDB" id="A0A9P7YIN9"/>
<proteinExistence type="predicted"/>
<dbReference type="GO" id="GO:0016301">
    <property type="term" value="F:kinase activity"/>
    <property type="evidence" value="ECO:0007669"/>
    <property type="project" value="UniProtKB-KW"/>
</dbReference>
<dbReference type="InterPro" id="IPR011009">
    <property type="entry name" value="Kinase-like_dom_sf"/>
</dbReference>
<feature type="non-terminal residue" evidence="1">
    <location>
        <position position="1"/>
    </location>
</feature>
<evidence type="ECO:0000313" key="2">
    <source>
        <dbReference type="Proteomes" id="UP000824998"/>
    </source>
</evidence>
<keyword evidence="1" id="KW-0808">Transferase</keyword>
<name>A0A9P7YIN9_9HELO</name>
<organism evidence="1 2">
    <name type="scientific">Amylocarpus encephaloides</name>
    <dbReference type="NCBI Taxonomy" id="45428"/>
    <lineage>
        <taxon>Eukaryota</taxon>
        <taxon>Fungi</taxon>
        <taxon>Dikarya</taxon>
        <taxon>Ascomycota</taxon>
        <taxon>Pezizomycotina</taxon>
        <taxon>Leotiomycetes</taxon>
        <taxon>Helotiales</taxon>
        <taxon>Helotiales incertae sedis</taxon>
        <taxon>Amylocarpus</taxon>
    </lineage>
</organism>
<sequence>SILARVPEILHYFPGSYIQIIEDLPNTSTLKAHLLNKSFEPAFADACGRVIGAWAVKFHSWGRHPEQEGLRRVLSSYTEASVFKYRLSCGRLDATIEKFPEMLDNKKSLFQRVSRRITAITHRDDDVGIIHGDFWPGNVEKNELGDDPKSDIDLDSKKLIFLLDWEFCHLSSIMIDLGTMFAELYILYFFENSALVPLMLESFLEAYGSIETLDAFDTMLYCGVHLIIWPCRTEWSESPKLMECIQYG</sequence>
<dbReference type="OrthoDB" id="25129at2759"/>
<comment type="caution">
    <text evidence="1">The sequence shown here is derived from an EMBL/GenBank/DDBJ whole genome shotgun (WGS) entry which is preliminary data.</text>
</comment>
<accession>A0A9P7YIN9</accession>
<protein>
    <submittedName>
        <fullName evidence="1">Kinase-like domain-containing protein</fullName>
    </submittedName>
</protein>
<reference evidence="1" key="1">
    <citation type="journal article" date="2021" name="IMA Fungus">
        <title>Genomic characterization of three marine fungi, including Emericellopsis atlantica sp. nov. with signatures of a generalist lifestyle and marine biomass degradation.</title>
        <authorList>
            <person name="Hagestad O.C."/>
            <person name="Hou L."/>
            <person name="Andersen J.H."/>
            <person name="Hansen E.H."/>
            <person name="Altermark B."/>
            <person name="Li C."/>
            <person name="Kuhnert E."/>
            <person name="Cox R.J."/>
            <person name="Crous P.W."/>
            <person name="Spatafora J.W."/>
            <person name="Lail K."/>
            <person name="Amirebrahimi M."/>
            <person name="Lipzen A."/>
            <person name="Pangilinan J."/>
            <person name="Andreopoulos W."/>
            <person name="Hayes R.D."/>
            <person name="Ng V."/>
            <person name="Grigoriev I.V."/>
            <person name="Jackson S.A."/>
            <person name="Sutton T.D.S."/>
            <person name="Dobson A.D.W."/>
            <person name="Rama T."/>
        </authorList>
    </citation>
    <scope>NUCLEOTIDE SEQUENCE</scope>
    <source>
        <strain evidence="1">TRa018bII</strain>
    </source>
</reference>
<keyword evidence="1" id="KW-0418">Kinase</keyword>
<dbReference type="SUPFAM" id="SSF56112">
    <property type="entry name" value="Protein kinase-like (PK-like)"/>
    <property type="match status" value="1"/>
</dbReference>